<evidence type="ECO:0008006" key="3">
    <source>
        <dbReference type="Google" id="ProtNLM"/>
    </source>
</evidence>
<reference evidence="1 2" key="1">
    <citation type="submission" date="2016-10" db="EMBL/GenBank/DDBJ databases">
        <authorList>
            <person name="de Groot N.N."/>
        </authorList>
    </citation>
    <scope>NUCLEOTIDE SEQUENCE [LARGE SCALE GENOMIC DNA]</scope>
    <source>
        <strain evidence="1">MBHS1</strain>
    </source>
</reference>
<keyword evidence="2" id="KW-1185">Reference proteome</keyword>
<name>A0A1H6F6Q2_9GAMM</name>
<dbReference type="AlphaFoldDB" id="A0A1H6F6Q2"/>
<evidence type="ECO:0000313" key="2">
    <source>
        <dbReference type="Proteomes" id="UP000236724"/>
    </source>
</evidence>
<dbReference type="NCBIfam" id="TIGR02646">
    <property type="entry name" value="retron system putative HNH endonuclease"/>
    <property type="match status" value="1"/>
</dbReference>
<proteinExistence type="predicted"/>
<accession>A0A1H6F6Q2</accession>
<dbReference type="EMBL" id="FMSV02000083">
    <property type="protein sequence ID" value="SEH04684.1"/>
    <property type="molecule type" value="Genomic_DNA"/>
</dbReference>
<dbReference type="Gene3D" id="1.10.30.50">
    <property type="match status" value="1"/>
</dbReference>
<sequence>MKHIIKDVEPDVLTGYKLNSTNPSYINFCKKSQRKLNLNDALLDEQGYLCCYCMGEINSENMQIEHWKPQSKYPKLDLDYNNLFACCEGNKHNPKRKKGSENIHCDSKKSSLELTINPLNKDCETETSYFGDGTINAKNSVYNKDINDYLNLNYENLKRNRKSAWIKVLSNLTKNRVKNNEINKLINVFSEKNKDGKYHPYCQIIVFFLKKRQVAGT</sequence>
<dbReference type="InterPro" id="IPR013467">
    <property type="entry name" value="HNH78-like"/>
</dbReference>
<gene>
    <name evidence="1" type="ORF">MBHS_00533</name>
</gene>
<evidence type="ECO:0000313" key="1">
    <source>
        <dbReference type="EMBL" id="SEH04684.1"/>
    </source>
</evidence>
<protein>
    <recommendedName>
        <fullName evidence="3">TIGR02646 family protein</fullName>
    </recommendedName>
</protein>
<dbReference type="Proteomes" id="UP000236724">
    <property type="component" value="Unassembled WGS sequence"/>
</dbReference>
<dbReference type="OrthoDB" id="6975485at2"/>
<organism evidence="1 2">
    <name type="scientific">Candidatus Venteria ishoeyi</name>
    <dbReference type="NCBI Taxonomy" id="1899563"/>
    <lineage>
        <taxon>Bacteria</taxon>
        <taxon>Pseudomonadati</taxon>
        <taxon>Pseudomonadota</taxon>
        <taxon>Gammaproteobacteria</taxon>
        <taxon>Thiotrichales</taxon>
        <taxon>Thiotrichaceae</taxon>
        <taxon>Venteria</taxon>
    </lineage>
</organism>
<dbReference type="RefSeq" id="WP_103918726.1">
    <property type="nucleotide sequence ID" value="NZ_FMSV02000083.1"/>
</dbReference>